<keyword evidence="7 15" id="KW-0547">Nucleotide-binding</keyword>
<dbReference type="Gramene" id="Psat6g094880.1">
    <property type="protein sequence ID" value="Psat6g094880.1.cds"/>
    <property type="gene ID" value="Psat6g094880"/>
</dbReference>
<dbReference type="EMBL" id="JAMSHJ010000006">
    <property type="protein sequence ID" value="KAI5396899.1"/>
    <property type="molecule type" value="Genomic_DNA"/>
</dbReference>
<keyword evidence="9 15" id="KW-0067">ATP-binding</keyword>
<evidence type="ECO:0000256" key="15">
    <source>
        <dbReference type="PROSITE-ProRule" id="PRU10141"/>
    </source>
</evidence>
<reference evidence="17 18" key="1">
    <citation type="journal article" date="2022" name="Nat. Genet.">
        <title>Improved pea reference genome and pan-genome highlight genomic features and evolutionary characteristics.</title>
        <authorList>
            <person name="Yang T."/>
            <person name="Liu R."/>
            <person name="Luo Y."/>
            <person name="Hu S."/>
            <person name="Wang D."/>
            <person name="Wang C."/>
            <person name="Pandey M.K."/>
            <person name="Ge S."/>
            <person name="Xu Q."/>
            <person name="Li N."/>
            <person name="Li G."/>
            <person name="Huang Y."/>
            <person name="Saxena R.K."/>
            <person name="Ji Y."/>
            <person name="Li M."/>
            <person name="Yan X."/>
            <person name="He Y."/>
            <person name="Liu Y."/>
            <person name="Wang X."/>
            <person name="Xiang C."/>
            <person name="Varshney R.K."/>
            <person name="Ding H."/>
            <person name="Gao S."/>
            <person name="Zong X."/>
        </authorList>
    </citation>
    <scope>NUCLEOTIDE SEQUENCE [LARGE SCALE GENOMIC DNA]</scope>
    <source>
        <strain evidence="17 18">cv. Zhongwan 6</strain>
    </source>
</reference>
<dbReference type="CDD" id="cd14002">
    <property type="entry name" value="STKc_STK36"/>
    <property type="match status" value="1"/>
</dbReference>
<keyword evidence="3" id="KW-0963">Cytoplasm</keyword>
<evidence type="ECO:0000259" key="16">
    <source>
        <dbReference type="PROSITE" id="PS50011"/>
    </source>
</evidence>
<proteinExistence type="predicted"/>
<dbReference type="SUPFAM" id="SSF56112">
    <property type="entry name" value="Protein kinase-like (PK-like)"/>
    <property type="match status" value="1"/>
</dbReference>
<evidence type="ECO:0000256" key="4">
    <source>
        <dbReference type="ARBA" id="ARBA00022527"/>
    </source>
</evidence>
<evidence type="ECO:0000256" key="5">
    <source>
        <dbReference type="ARBA" id="ARBA00022679"/>
    </source>
</evidence>
<dbReference type="OrthoDB" id="266718at2759"/>
<dbReference type="GO" id="GO:0004674">
    <property type="term" value="F:protein serine/threonine kinase activity"/>
    <property type="evidence" value="ECO:0007669"/>
    <property type="project" value="UniProtKB-KW"/>
</dbReference>
<feature type="binding site" evidence="15">
    <location>
        <position position="40"/>
    </location>
    <ligand>
        <name>ATP</name>
        <dbReference type="ChEBI" id="CHEBI:30616"/>
    </ligand>
</feature>
<feature type="repeat" description="ARM" evidence="14">
    <location>
        <begin position="1211"/>
        <end position="1244"/>
    </location>
</feature>
<comment type="subcellular location">
    <subcellularLocation>
        <location evidence="1">Cytoplasm</location>
        <location evidence="1">Cytoskeleton</location>
    </subcellularLocation>
</comment>
<evidence type="ECO:0000256" key="8">
    <source>
        <dbReference type="ARBA" id="ARBA00022777"/>
    </source>
</evidence>
<dbReference type="InterPro" id="IPR017441">
    <property type="entry name" value="Protein_kinase_ATP_BS"/>
</dbReference>
<gene>
    <name evidence="17" type="ORF">KIW84_062943</name>
</gene>
<feature type="domain" description="Protein kinase" evidence="16">
    <location>
        <begin position="7"/>
        <end position="257"/>
    </location>
</feature>
<keyword evidence="5" id="KW-0808">Transferase</keyword>
<evidence type="ECO:0000313" key="17">
    <source>
        <dbReference type="EMBL" id="KAI5396899.1"/>
    </source>
</evidence>
<comment type="caution">
    <text evidence="17">The sequence shown here is derived from an EMBL/GenBank/DDBJ whole genome shotgun (WGS) entry which is preliminary data.</text>
</comment>
<evidence type="ECO:0000256" key="6">
    <source>
        <dbReference type="ARBA" id="ARBA00022737"/>
    </source>
</evidence>
<evidence type="ECO:0000256" key="9">
    <source>
        <dbReference type="ARBA" id="ARBA00022840"/>
    </source>
</evidence>
<comment type="catalytic activity">
    <reaction evidence="11">
        <text>L-threonyl-[protein] + ATP = O-phospho-L-threonyl-[protein] + ADP + H(+)</text>
        <dbReference type="Rhea" id="RHEA:46608"/>
        <dbReference type="Rhea" id="RHEA-COMP:11060"/>
        <dbReference type="Rhea" id="RHEA-COMP:11605"/>
        <dbReference type="ChEBI" id="CHEBI:15378"/>
        <dbReference type="ChEBI" id="CHEBI:30013"/>
        <dbReference type="ChEBI" id="CHEBI:30616"/>
        <dbReference type="ChEBI" id="CHEBI:61977"/>
        <dbReference type="ChEBI" id="CHEBI:456216"/>
        <dbReference type="EC" id="2.7.11.1"/>
    </reaction>
</comment>
<protein>
    <recommendedName>
        <fullName evidence="2">non-specific serine/threonine protein kinase</fullName>
        <ecNumber evidence="2">2.7.11.1</ecNumber>
    </recommendedName>
    <alternativeName>
        <fullName evidence="13">Fused homolog</fullName>
    </alternativeName>
</protein>
<dbReference type="SUPFAM" id="SSF48371">
    <property type="entry name" value="ARM repeat"/>
    <property type="match status" value="1"/>
</dbReference>
<evidence type="ECO:0000256" key="11">
    <source>
        <dbReference type="ARBA" id="ARBA00047899"/>
    </source>
</evidence>
<sequence length="1338" mass="147274">MGSVENYHVIELVGEGSFGKVYKGRRKHTGQTVAMKFIMKHGKTEKDIHNLRQEIEILRKLKHGNIIQMLDSFESPQEFCVVTEFAQGELFEIIEDDKCLPEEQVQAIAKQLVRALHYLHSNRIIHRDMKPQNILIGSESIVKLCDFGFARAMSTNTVVLRSIKGTPLYMAPELVREQPYNHTVDLWSLGVILYELFVGQPPFYTNYVYTLVRRIVNDPVKYPDSMTPNFKSFLKGLLNKAPESRLTWPALLEHPFVKETNNEIEARERHEISCSPKDSDTTQGVERKIIQTSTERTTGLVEHIASPLQNETQLNGPNMKKTNSKVLDESPGFSNQNDVVESGCQRLDRLESNSQTVEGAKVIGQDNEALGFVLQPLKRWSKGSQNICSDQDLPASNQSLRILSKLVAAGVFSSTGQIDELISELLLFSRSVVSTKSAEVFDLLTKGFSITKILLDNGGKFFSNSYLNQWVELVEIYSQVVTLTNDASGRVLYESSACITVMLSKVAQVLRSSQISSSETLNETANRIIEHAKTSGLIDHLCSCLATSGSGLIAGSSNMLQAASEACRAAWSLIDALDVLFMRKSAILFPISALQSHFSQRTEIMDHIKDPLFDEESTKMVDVMARAFLRSKAVQVAVYYCFHQRIESATICGLQLLSRCCLHNGIVPSVLCGLPGSLPVTTVVSGGGDRTIVSEIFSVLSICSSSLNKDAHTVEPSNTKCKLANPSALICHSCTILTIIAQCLKSTGRNSAIFMLTTSPKKQLARLSVLARHVSYDDKTKASFQLQSASAMLALASILSLESGTSVESSISEIAMPLIPRTSTLSDHLKFSPGNENQQDHGNFNGKLPYWLRVKDGSVGLLDSKLKWGGPLAVQQLCASGIPLLLIGLLSNGFLNAYQENECQNDKGGLSPIGVVCTISSLCRCLSGGTLIFRQILIRSEHVKLISNLICDVHLKLIKFWTGPGGGNAGVRDLINAVIDLLAFPFVALQNAHGLPSATASVSSGFLLNVGSPGQRVCVEDNDTVKAIEEDMGKYIKILMEVGVPSIILQCLDHMELNDLGRPVAFLAKMVCQRPLAVQLVSKGLLDPNRMKRLFDLSAPKEVMLDALMIISDLARMDKGFYEYIKCASVLEFLKSFLSHEDPNMRAKACSALGNMCRHNAFFYSSLARYQIVSILIDRCSDPDKRTRKFACFAIGNAAYHNDVLYEELRRSIPHLANLLQKTEEDKTKANAAGALSNLVRNSDRLCEDILSEGAVQSLLKLISDYAVSALNPSRNDSTNESPLKIALFSLAKMCAHPLCRQFISSSHLFPVIGRLLQSPESSIAKYASVIINKVAEP</sequence>
<evidence type="ECO:0000256" key="10">
    <source>
        <dbReference type="ARBA" id="ARBA00023212"/>
    </source>
</evidence>
<dbReference type="FunFam" id="1.10.510.10:FF:000292">
    <property type="entry name" value="Serine/threonine-protein kinase 36"/>
    <property type="match status" value="1"/>
</dbReference>
<dbReference type="GO" id="GO:0005856">
    <property type="term" value="C:cytoskeleton"/>
    <property type="evidence" value="ECO:0007669"/>
    <property type="project" value="UniProtKB-SubCell"/>
</dbReference>
<dbReference type="GO" id="GO:0005524">
    <property type="term" value="F:ATP binding"/>
    <property type="evidence" value="ECO:0007669"/>
    <property type="project" value="UniProtKB-UniRule"/>
</dbReference>
<dbReference type="PROSITE" id="PS00107">
    <property type="entry name" value="PROTEIN_KINASE_ATP"/>
    <property type="match status" value="1"/>
</dbReference>
<organism evidence="17 18">
    <name type="scientific">Pisum sativum</name>
    <name type="common">Garden pea</name>
    <name type="synonym">Lathyrus oleraceus</name>
    <dbReference type="NCBI Taxonomy" id="3888"/>
    <lineage>
        <taxon>Eukaryota</taxon>
        <taxon>Viridiplantae</taxon>
        <taxon>Streptophyta</taxon>
        <taxon>Embryophyta</taxon>
        <taxon>Tracheophyta</taxon>
        <taxon>Spermatophyta</taxon>
        <taxon>Magnoliopsida</taxon>
        <taxon>eudicotyledons</taxon>
        <taxon>Gunneridae</taxon>
        <taxon>Pentapetalae</taxon>
        <taxon>rosids</taxon>
        <taxon>fabids</taxon>
        <taxon>Fabales</taxon>
        <taxon>Fabaceae</taxon>
        <taxon>Papilionoideae</taxon>
        <taxon>50 kb inversion clade</taxon>
        <taxon>NPAAA clade</taxon>
        <taxon>Hologalegina</taxon>
        <taxon>IRL clade</taxon>
        <taxon>Fabeae</taxon>
        <taxon>Lathyrus</taxon>
    </lineage>
</organism>
<keyword evidence="6" id="KW-0677">Repeat</keyword>
<dbReference type="Gramene" id="Psat06G0294300-T1">
    <property type="protein sequence ID" value="KAI5396899.1"/>
    <property type="gene ID" value="KIW84_062943"/>
</dbReference>
<evidence type="ECO:0000256" key="2">
    <source>
        <dbReference type="ARBA" id="ARBA00012513"/>
    </source>
</evidence>
<dbReference type="EC" id="2.7.11.1" evidence="2"/>
<dbReference type="GO" id="GO:0005737">
    <property type="term" value="C:cytoplasm"/>
    <property type="evidence" value="ECO:0007669"/>
    <property type="project" value="UniProtKB-ARBA"/>
</dbReference>
<dbReference type="FunFam" id="3.30.200.20:FF:000042">
    <property type="entry name" value="Aurora kinase A"/>
    <property type="match status" value="1"/>
</dbReference>
<dbReference type="PROSITE" id="PS50176">
    <property type="entry name" value="ARM_REPEAT"/>
    <property type="match status" value="1"/>
</dbReference>
<evidence type="ECO:0000313" key="18">
    <source>
        <dbReference type="Proteomes" id="UP001058974"/>
    </source>
</evidence>
<dbReference type="FunFam" id="1.25.10.10:FF:000223">
    <property type="entry name" value="Serine/threonine-protein kinase TIO"/>
    <property type="match status" value="1"/>
</dbReference>
<dbReference type="InterPro" id="IPR008271">
    <property type="entry name" value="Ser/Thr_kinase_AS"/>
</dbReference>
<name>A0A9D4W6D4_PEA</name>
<comment type="catalytic activity">
    <reaction evidence="12">
        <text>L-seryl-[protein] + ATP = O-phospho-L-seryl-[protein] + ADP + H(+)</text>
        <dbReference type="Rhea" id="RHEA:17989"/>
        <dbReference type="Rhea" id="RHEA-COMP:9863"/>
        <dbReference type="Rhea" id="RHEA-COMP:11604"/>
        <dbReference type="ChEBI" id="CHEBI:15378"/>
        <dbReference type="ChEBI" id="CHEBI:29999"/>
        <dbReference type="ChEBI" id="CHEBI:30616"/>
        <dbReference type="ChEBI" id="CHEBI:83421"/>
        <dbReference type="ChEBI" id="CHEBI:456216"/>
        <dbReference type="EC" id="2.7.11.1"/>
    </reaction>
</comment>
<dbReference type="PANTHER" id="PTHR22983:SF6">
    <property type="entry name" value="SERINE_THREONINE-PROTEIN KINASE 36"/>
    <property type="match status" value="1"/>
</dbReference>
<dbReference type="Pfam" id="PF00069">
    <property type="entry name" value="Pkinase"/>
    <property type="match status" value="1"/>
</dbReference>
<accession>A0A9D4W6D4</accession>
<dbReference type="InterPro" id="IPR000719">
    <property type="entry name" value="Prot_kinase_dom"/>
</dbReference>
<dbReference type="Gene3D" id="1.25.10.10">
    <property type="entry name" value="Leucine-rich Repeat Variant"/>
    <property type="match status" value="1"/>
</dbReference>
<dbReference type="SMART" id="SM00220">
    <property type="entry name" value="S_TKc"/>
    <property type="match status" value="1"/>
</dbReference>
<keyword evidence="8" id="KW-0418">Kinase</keyword>
<keyword evidence="10" id="KW-0206">Cytoskeleton</keyword>
<dbReference type="InterPro" id="IPR011989">
    <property type="entry name" value="ARM-like"/>
</dbReference>
<dbReference type="Pfam" id="PF00514">
    <property type="entry name" value="Arm"/>
    <property type="match status" value="1"/>
</dbReference>
<evidence type="ECO:0000256" key="1">
    <source>
        <dbReference type="ARBA" id="ARBA00004245"/>
    </source>
</evidence>
<dbReference type="PROSITE" id="PS50011">
    <property type="entry name" value="PROTEIN_KINASE_DOM"/>
    <property type="match status" value="1"/>
</dbReference>
<keyword evidence="18" id="KW-1185">Reference proteome</keyword>
<dbReference type="InterPro" id="IPR016024">
    <property type="entry name" value="ARM-type_fold"/>
</dbReference>
<evidence type="ECO:0000256" key="3">
    <source>
        <dbReference type="ARBA" id="ARBA00022490"/>
    </source>
</evidence>
<dbReference type="SMART" id="SM00185">
    <property type="entry name" value="ARM"/>
    <property type="match status" value="3"/>
</dbReference>
<dbReference type="InterPro" id="IPR000225">
    <property type="entry name" value="Armadillo"/>
</dbReference>
<evidence type="ECO:0000256" key="13">
    <source>
        <dbReference type="ARBA" id="ARBA00075375"/>
    </source>
</evidence>
<evidence type="ECO:0000256" key="7">
    <source>
        <dbReference type="ARBA" id="ARBA00022741"/>
    </source>
</evidence>
<dbReference type="InterPro" id="IPR011009">
    <property type="entry name" value="Kinase-like_dom_sf"/>
</dbReference>
<evidence type="ECO:0000256" key="12">
    <source>
        <dbReference type="ARBA" id="ARBA00048679"/>
    </source>
</evidence>
<evidence type="ECO:0000256" key="14">
    <source>
        <dbReference type="PROSITE-ProRule" id="PRU00259"/>
    </source>
</evidence>
<keyword evidence="4" id="KW-0723">Serine/threonine-protein kinase</keyword>
<dbReference type="PROSITE" id="PS00108">
    <property type="entry name" value="PROTEIN_KINASE_ST"/>
    <property type="match status" value="1"/>
</dbReference>
<dbReference type="Gene3D" id="1.10.510.10">
    <property type="entry name" value="Transferase(Phosphotransferase) domain 1"/>
    <property type="match status" value="1"/>
</dbReference>
<dbReference type="Proteomes" id="UP001058974">
    <property type="component" value="Chromosome 6"/>
</dbReference>
<dbReference type="PANTHER" id="PTHR22983">
    <property type="entry name" value="PROTEIN KINASE RELATED"/>
    <property type="match status" value="1"/>
</dbReference>